<dbReference type="SMART" id="SM00255">
    <property type="entry name" value="TIR"/>
    <property type="match status" value="1"/>
</dbReference>
<dbReference type="AlphaFoldDB" id="A0A7W6GWJ8"/>
<name>A0A7W6GWJ8_9RHOB</name>
<organism evidence="2 3">
    <name type="scientific">Sagittula marina</name>
    <dbReference type="NCBI Taxonomy" id="943940"/>
    <lineage>
        <taxon>Bacteria</taxon>
        <taxon>Pseudomonadati</taxon>
        <taxon>Pseudomonadota</taxon>
        <taxon>Alphaproteobacteria</taxon>
        <taxon>Rhodobacterales</taxon>
        <taxon>Roseobacteraceae</taxon>
        <taxon>Sagittula</taxon>
    </lineage>
</organism>
<gene>
    <name evidence="2" type="ORF">GGQ68_004861</name>
</gene>
<keyword evidence="3" id="KW-1185">Reference proteome</keyword>
<dbReference type="PROSITE" id="PS50104">
    <property type="entry name" value="TIR"/>
    <property type="match status" value="1"/>
</dbReference>
<dbReference type="SUPFAM" id="SSF52200">
    <property type="entry name" value="Toll/Interleukin receptor TIR domain"/>
    <property type="match status" value="1"/>
</dbReference>
<dbReference type="Gene3D" id="3.40.50.10140">
    <property type="entry name" value="Toll/interleukin-1 receptor homology (TIR) domain"/>
    <property type="match status" value="1"/>
</dbReference>
<sequence>MISMTYNGKPFKAGDFEKDMKRKMRDLVAAEMRERVGSIRDPKTGEFPVVVVRGHQLEDMRLAVEASPELIAIIRERLPLEDIGMIDFTEVERVVSPKAFLSYASEDRDVAERVAEELQAAGVETWWDRWEIGAGDSIVQKINQGLGGCTHFIVLLSPNSINKPWVQTEIDAGFVRRVSGEAKFIPLRSNLPAEQLPPLLRPLHSPALTETPEKEIEQLVSDIYELTRKPKLGTKPSAVEQPPSPYSSAAMAVAEYFCRETTHAVWADPQISEEGLATAVGLSLEDTQDALYELRDFFRDDHFAVLPDKNLWTEFDKYFLDGADPQADALTIAADMMNTPDFPEKMSEIAERYEWSPRRINPAVAYLIDRNLVRDVHYLGDGRWVTSEIERTDATRRFVKSRS</sequence>
<reference evidence="2 3" key="1">
    <citation type="submission" date="2020-08" db="EMBL/GenBank/DDBJ databases">
        <title>Genomic Encyclopedia of Type Strains, Phase IV (KMG-IV): sequencing the most valuable type-strain genomes for metagenomic binning, comparative biology and taxonomic classification.</title>
        <authorList>
            <person name="Goeker M."/>
        </authorList>
    </citation>
    <scope>NUCLEOTIDE SEQUENCE [LARGE SCALE GENOMIC DNA]</scope>
    <source>
        <strain evidence="2 3">DSM 102235</strain>
    </source>
</reference>
<dbReference type="Pfam" id="PF13676">
    <property type="entry name" value="TIR_2"/>
    <property type="match status" value="1"/>
</dbReference>
<dbReference type="InterPro" id="IPR000157">
    <property type="entry name" value="TIR_dom"/>
</dbReference>
<dbReference type="Proteomes" id="UP000541426">
    <property type="component" value="Unassembled WGS sequence"/>
</dbReference>
<accession>A0A7W6GWJ8</accession>
<feature type="domain" description="TIR" evidence="1">
    <location>
        <begin position="95"/>
        <end position="227"/>
    </location>
</feature>
<evidence type="ECO:0000313" key="2">
    <source>
        <dbReference type="EMBL" id="MBB3988504.1"/>
    </source>
</evidence>
<dbReference type="GO" id="GO:0007165">
    <property type="term" value="P:signal transduction"/>
    <property type="evidence" value="ECO:0007669"/>
    <property type="project" value="InterPro"/>
</dbReference>
<evidence type="ECO:0000259" key="1">
    <source>
        <dbReference type="PROSITE" id="PS50104"/>
    </source>
</evidence>
<proteinExistence type="predicted"/>
<dbReference type="InterPro" id="IPR035897">
    <property type="entry name" value="Toll_tir_struct_dom_sf"/>
</dbReference>
<protein>
    <recommendedName>
        <fullName evidence="1">TIR domain-containing protein</fullName>
    </recommendedName>
</protein>
<dbReference type="RefSeq" id="WP_183970385.1">
    <property type="nucleotide sequence ID" value="NZ_JACIEJ010000026.1"/>
</dbReference>
<comment type="caution">
    <text evidence="2">The sequence shown here is derived from an EMBL/GenBank/DDBJ whole genome shotgun (WGS) entry which is preliminary data.</text>
</comment>
<dbReference type="EMBL" id="JACIEJ010000026">
    <property type="protein sequence ID" value="MBB3988504.1"/>
    <property type="molecule type" value="Genomic_DNA"/>
</dbReference>
<evidence type="ECO:0000313" key="3">
    <source>
        <dbReference type="Proteomes" id="UP000541426"/>
    </source>
</evidence>